<dbReference type="Gene3D" id="3.60.10.10">
    <property type="entry name" value="Endonuclease/exonuclease/phosphatase"/>
    <property type="match status" value="1"/>
</dbReference>
<keyword evidence="3" id="KW-1185">Reference proteome</keyword>
<reference evidence="4" key="2">
    <citation type="submission" date="2019-09" db="UniProtKB">
        <authorList>
            <consortium name="WormBaseParasite"/>
        </authorList>
    </citation>
    <scope>IDENTIFICATION</scope>
</reference>
<reference evidence="2 3" key="1">
    <citation type="submission" date="2018-11" db="EMBL/GenBank/DDBJ databases">
        <authorList>
            <consortium name="Pathogen Informatics"/>
        </authorList>
    </citation>
    <scope>NUCLEOTIDE SEQUENCE [LARGE SCALE GENOMIC DNA]</scope>
</reference>
<evidence type="ECO:0000313" key="2">
    <source>
        <dbReference type="EMBL" id="VDP04411.1"/>
    </source>
</evidence>
<dbReference type="InterPro" id="IPR027124">
    <property type="entry name" value="Swc5/CFDP1/2"/>
</dbReference>
<proteinExistence type="predicted"/>
<feature type="region of interest" description="Disordered" evidence="1">
    <location>
        <begin position="92"/>
        <end position="131"/>
    </location>
</feature>
<feature type="region of interest" description="Disordered" evidence="1">
    <location>
        <begin position="1"/>
        <end position="34"/>
    </location>
</feature>
<dbReference type="PANTHER" id="PTHR23227">
    <property type="entry name" value="BUCENTAUR RELATED"/>
    <property type="match status" value="1"/>
</dbReference>
<accession>A0A3P7ZZ06</accession>
<accession>A0A183G3G7</accession>
<name>A0A183G3G7_HELPZ</name>
<dbReference type="EMBL" id="UZAH01029130">
    <property type="protein sequence ID" value="VDP04411.1"/>
    <property type="molecule type" value="Genomic_DNA"/>
</dbReference>
<evidence type="ECO:0000313" key="3">
    <source>
        <dbReference type="Proteomes" id="UP000050761"/>
    </source>
</evidence>
<protein>
    <submittedName>
        <fullName evidence="4">Reverse transcriptase domain-containing protein</fullName>
    </submittedName>
</protein>
<evidence type="ECO:0000313" key="4">
    <source>
        <dbReference type="WBParaSite" id="HPBE_0001594601-mRNA-1"/>
    </source>
</evidence>
<dbReference type="WBParaSite" id="HPBE_0001594601-mRNA-1">
    <property type="protein sequence ID" value="HPBE_0001594601-mRNA-1"/>
    <property type="gene ID" value="HPBE_0001594601"/>
</dbReference>
<dbReference type="Proteomes" id="UP000050761">
    <property type="component" value="Unassembled WGS sequence"/>
</dbReference>
<dbReference type="SUPFAM" id="SSF56219">
    <property type="entry name" value="DNase I-like"/>
    <property type="match status" value="1"/>
</dbReference>
<dbReference type="InterPro" id="IPR036691">
    <property type="entry name" value="Endo/exonu/phosph_ase_sf"/>
</dbReference>
<gene>
    <name evidence="2" type="ORF">HPBE_LOCUS15945</name>
</gene>
<sequence>MPKPQSASDRQDEIDANGRVAPISPKFSTSNSLGSIVTQGCAQPVYWELISKSTDSKAMVNEIEEMDRRPRLIRSQRFKVFLFDNAEPHRAKVTTDKLAQGAEKHDGKGRKPGRSEKGSQRRGHQEELYYNGEDTKRNGVGIAVAESLKDSVAAVQRINDRIMSLRLDTKEGYWTIMSVYAPQTGCSEHDKDDFYLSLEEAIRSVPEGDYLSIAGDMNGHVGSGRRGVERVHGGKGIGLINPDGERILDLAIAHDLAVCSTFFAKRESQKVTYASGGRRTEVDHILVRRAALKTVRDVKVIPGEDVASQHRPLVADLSIPLPTRPKVRTEPRIRWWRLRGSERNELRRAVLEAGLPDPAGPVNETWRRVAQTILRCAKETLGETKGGTRGDKSAWFWNEEVQAAVKRKKEAYKLWQKTRAPEHLTAYRKLKRLAKTAVAKAKNAEMDALYEKLDGPEGEKFAIRLAKARHRASLDIRVVKTVKSADGRVLRKPVEVRERWEEYFKELLNEEFPREEEEDKLAQLGHVHMPHPPYSSDISLCDYHYFLSL</sequence>
<dbReference type="OrthoDB" id="418748at2759"/>
<organism evidence="3 4">
    <name type="scientific">Heligmosomoides polygyrus</name>
    <name type="common">Parasitic roundworm</name>
    <dbReference type="NCBI Taxonomy" id="6339"/>
    <lineage>
        <taxon>Eukaryota</taxon>
        <taxon>Metazoa</taxon>
        <taxon>Ecdysozoa</taxon>
        <taxon>Nematoda</taxon>
        <taxon>Chromadorea</taxon>
        <taxon>Rhabditida</taxon>
        <taxon>Rhabditina</taxon>
        <taxon>Rhabditomorpha</taxon>
        <taxon>Strongyloidea</taxon>
        <taxon>Heligmosomidae</taxon>
        <taxon>Heligmosomoides</taxon>
    </lineage>
</organism>
<dbReference type="PANTHER" id="PTHR23227:SF83">
    <property type="entry name" value="ENDONUCLEASE_EXONUCLEASE_PHOSPHATASE DOMAIN-CONTAINING PROTEIN"/>
    <property type="match status" value="1"/>
</dbReference>
<dbReference type="AlphaFoldDB" id="A0A183G3G7"/>
<feature type="compositionally biased region" description="Basic and acidic residues" evidence="1">
    <location>
        <begin position="113"/>
        <end position="131"/>
    </location>
</feature>
<evidence type="ECO:0000256" key="1">
    <source>
        <dbReference type="SAM" id="MobiDB-lite"/>
    </source>
</evidence>